<evidence type="ECO:0000256" key="5">
    <source>
        <dbReference type="ARBA" id="ARBA00023136"/>
    </source>
</evidence>
<feature type="transmembrane region" description="Helical" evidence="7">
    <location>
        <begin position="375"/>
        <end position="393"/>
    </location>
</feature>
<dbReference type="SUPFAM" id="SSF103473">
    <property type="entry name" value="MFS general substrate transporter"/>
    <property type="match status" value="1"/>
</dbReference>
<comment type="caution">
    <text evidence="8">The sequence shown here is derived from an EMBL/GenBank/DDBJ whole genome shotgun (WGS) entry which is preliminary data.</text>
</comment>
<feature type="region of interest" description="Disordered" evidence="6">
    <location>
        <begin position="1"/>
        <end position="34"/>
    </location>
</feature>
<name>A0A2G7FH74_9EURO</name>
<feature type="transmembrane region" description="Helical" evidence="7">
    <location>
        <begin position="152"/>
        <end position="171"/>
    </location>
</feature>
<dbReference type="InterPro" id="IPR036259">
    <property type="entry name" value="MFS_trans_sf"/>
</dbReference>
<dbReference type="Proteomes" id="UP000231358">
    <property type="component" value="Unassembled WGS sequence"/>
</dbReference>
<keyword evidence="4 7" id="KW-1133">Transmembrane helix</keyword>
<evidence type="ECO:0000256" key="1">
    <source>
        <dbReference type="ARBA" id="ARBA00004141"/>
    </source>
</evidence>
<keyword evidence="9" id="KW-1185">Reference proteome</keyword>
<evidence type="ECO:0000256" key="7">
    <source>
        <dbReference type="SAM" id="Phobius"/>
    </source>
</evidence>
<evidence type="ECO:0000313" key="9">
    <source>
        <dbReference type="Proteomes" id="UP000231358"/>
    </source>
</evidence>
<comment type="similarity">
    <text evidence="2">Belongs to the major facilitator superfamily. Proton-dependent oligopeptide transporter (POT/PTR) (TC 2.A.17) family.</text>
</comment>
<feature type="transmembrane region" description="Helical" evidence="7">
    <location>
        <begin position="100"/>
        <end position="119"/>
    </location>
</feature>
<accession>A0A2G7FH74</accession>
<keyword evidence="5 7" id="KW-0472">Membrane</keyword>
<keyword evidence="3 7" id="KW-0812">Transmembrane</keyword>
<evidence type="ECO:0000256" key="6">
    <source>
        <dbReference type="SAM" id="MobiDB-lite"/>
    </source>
</evidence>
<feature type="transmembrane region" description="Helical" evidence="7">
    <location>
        <begin position="237"/>
        <end position="256"/>
    </location>
</feature>
<feature type="transmembrane region" description="Helical" evidence="7">
    <location>
        <begin position="459"/>
        <end position="479"/>
    </location>
</feature>
<protein>
    <submittedName>
        <fullName evidence="8">Oligopeptide transporter</fullName>
    </submittedName>
</protein>
<feature type="transmembrane region" description="Helical" evidence="7">
    <location>
        <begin position="213"/>
        <end position="231"/>
    </location>
</feature>
<dbReference type="Gene3D" id="1.20.1250.20">
    <property type="entry name" value="MFS general substrate transporter like domains"/>
    <property type="match status" value="1"/>
</dbReference>
<evidence type="ECO:0000256" key="3">
    <source>
        <dbReference type="ARBA" id="ARBA00022692"/>
    </source>
</evidence>
<gene>
    <name evidence="8" type="ORF">AARAC_007714</name>
</gene>
<dbReference type="EMBL" id="NEXV01000707">
    <property type="protein sequence ID" value="PIG79141.1"/>
    <property type="molecule type" value="Genomic_DNA"/>
</dbReference>
<feature type="transmembrane region" description="Helical" evidence="7">
    <location>
        <begin position="336"/>
        <end position="355"/>
    </location>
</feature>
<dbReference type="PANTHER" id="PTHR11654">
    <property type="entry name" value="OLIGOPEPTIDE TRANSPORTER-RELATED"/>
    <property type="match status" value="1"/>
</dbReference>
<dbReference type="GO" id="GO:0016020">
    <property type="term" value="C:membrane"/>
    <property type="evidence" value="ECO:0007669"/>
    <property type="project" value="UniProtKB-SubCell"/>
</dbReference>
<feature type="transmembrane region" description="Helical" evidence="7">
    <location>
        <begin position="126"/>
        <end position="146"/>
    </location>
</feature>
<comment type="subcellular location">
    <subcellularLocation>
        <location evidence="1">Membrane</location>
        <topology evidence="1">Multi-pass membrane protein</topology>
    </subcellularLocation>
</comment>
<sequence>MSTPEPESDASERTPLLSPSSDETADDGVISPPTDGLRRVADSLPLSVWLVATIEMCERFAFFGTLGPMQNYIQNPRDDPLRPGGIGLGQAYATMVNQGFLLWCYITPVMGAVVAEQYLGRVKTIIHSATIYICGLTMLFFSSLPVAQDLGVSLPGLLSALFFIGIGTGGIKANVSSLIAEQYTGPKEAKRVLESGEEVIVDRDLTIERIFSTFYLFISIGSFGPLLTTTIEQKHGFSAAFALPILVFLVGFVVILSSKNQYITRPPESSIVFNACHAFWIALKHKGNLDYARPSYLAEAASASASTSELEAESNLPWPDTFIDDLKTALSSCKIFLLYPIYWAAYTQFLTNFISQAATMKTHGIPNDIMPNIDTFSVLLLLPLVDRVIFPFLRRHGLPVRHIDRITLGFILIGTSMLYATFVQRAIYAAPPCYSHPRAPDCLGGKVPNQVSIFVQAPAYILVAASEILASVAGIEYAYTKAPESMKSLVMAVYLSATSAGALLAMTVSPLTVDPLLPWLYVTLGLENFLAGVCFGLFLCELRWVWGLWLVVVSVVVRLEAYDKMKNKHKNVEDDSSRHAISSLNHDANFQRL</sequence>
<reference evidence="8 9" key="1">
    <citation type="submission" date="2017-05" db="EMBL/GenBank/DDBJ databases">
        <title>Genome sequence for an aflatoxigenic pathogen of Argentinian peanut, Aspergillus arachidicola.</title>
        <authorList>
            <person name="Moore G."/>
            <person name="Beltz S.B."/>
            <person name="Mack B.M."/>
        </authorList>
    </citation>
    <scope>NUCLEOTIDE SEQUENCE [LARGE SCALE GENOMIC DNA]</scope>
    <source>
        <strain evidence="8 9">CBS 117610</strain>
    </source>
</reference>
<organism evidence="8 9">
    <name type="scientific">Aspergillus arachidicola</name>
    <dbReference type="NCBI Taxonomy" id="656916"/>
    <lineage>
        <taxon>Eukaryota</taxon>
        <taxon>Fungi</taxon>
        <taxon>Dikarya</taxon>
        <taxon>Ascomycota</taxon>
        <taxon>Pezizomycotina</taxon>
        <taxon>Eurotiomycetes</taxon>
        <taxon>Eurotiomycetidae</taxon>
        <taxon>Eurotiales</taxon>
        <taxon>Aspergillaceae</taxon>
        <taxon>Aspergillus</taxon>
        <taxon>Aspergillus subgen. Circumdati</taxon>
    </lineage>
</organism>
<feature type="transmembrane region" description="Helical" evidence="7">
    <location>
        <begin position="405"/>
        <end position="422"/>
    </location>
</feature>
<evidence type="ECO:0000256" key="2">
    <source>
        <dbReference type="ARBA" id="ARBA00005982"/>
    </source>
</evidence>
<evidence type="ECO:0000256" key="4">
    <source>
        <dbReference type="ARBA" id="ARBA00022989"/>
    </source>
</evidence>
<dbReference type="Pfam" id="PF00854">
    <property type="entry name" value="PTR2"/>
    <property type="match status" value="1"/>
</dbReference>
<dbReference type="GO" id="GO:0022857">
    <property type="term" value="F:transmembrane transporter activity"/>
    <property type="evidence" value="ECO:0007669"/>
    <property type="project" value="InterPro"/>
</dbReference>
<evidence type="ECO:0000313" key="8">
    <source>
        <dbReference type="EMBL" id="PIG79141.1"/>
    </source>
</evidence>
<dbReference type="AlphaFoldDB" id="A0A2G7FH74"/>
<dbReference type="InterPro" id="IPR000109">
    <property type="entry name" value="POT_fam"/>
</dbReference>
<proteinExistence type="inferred from homology"/>
<feature type="transmembrane region" description="Helical" evidence="7">
    <location>
        <begin position="529"/>
        <end position="557"/>
    </location>
</feature>
<feature type="transmembrane region" description="Helical" evidence="7">
    <location>
        <begin position="491"/>
        <end position="509"/>
    </location>
</feature>